<dbReference type="Proteomes" id="UP000805649">
    <property type="component" value="Unassembled WGS sequence"/>
</dbReference>
<keyword evidence="2" id="KW-1185">Reference proteome</keyword>
<evidence type="ECO:0000313" key="1">
    <source>
        <dbReference type="EMBL" id="KAL0941798.1"/>
    </source>
</evidence>
<organism evidence="1 2">
    <name type="scientific">Colletotrichum truncatum</name>
    <name type="common">Anthracnose fungus</name>
    <name type="synonym">Colletotrichum capsici</name>
    <dbReference type="NCBI Taxonomy" id="5467"/>
    <lineage>
        <taxon>Eukaryota</taxon>
        <taxon>Fungi</taxon>
        <taxon>Dikarya</taxon>
        <taxon>Ascomycota</taxon>
        <taxon>Pezizomycotina</taxon>
        <taxon>Sordariomycetes</taxon>
        <taxon>Hypocreomycetidae</taxon>
        <taxon>Glomerellales</taxon>
        <taxon>Glomerellaceae</taxon>
        <taxon>Colletotrichum</taxon>
        <taxon>Colletotrichum truncatum species complex</taxon>
    </lineage>
</organism>
<proteinExistence type="predicted"/>
<protein>
    <submittedName>
        <fullName evidence="1">Arrestin</fullName>
    </submittedName>
</protein>
<dbReference type="EMBL" id="VUJX02000002">
    <property type="protein sequence ID" value="KAL0941798.1"/>
    <property type="molecule type" value="Genomic_DNA"/>
</dbReference>
<name>A0ACC3ZCF1_COLTU</name>
<comment type="caution">
    <text evidence="1">The sequence shown here is derived from an EMBL/GenBank/DDBJ whole genome shotgun (WGS) entry which is preliminary data.</text>
</comment>
<sequence>MPSFNPFSTVTGKHAASLFEIRLDNDFIVFRGGEDESAGQILKGVVVLCLPTPLKIEDVHLRLTGTLRLSWDYSKSAASGVSSQKVDKTTTLLQHRWAPFVGGTGGKNTILPAGNYEWPFEFTLPGNTAESVEGIPEASITYKLKATVARGKLAYDLHAYKALRIIRTLEPAALEFLHAMSVENIWPNKVDYSIIIPQKAVVFGASVPLQMRFTPLLKGLELGEITVKMLEIRECTLQGPTGNIFKEHRTEREVSNWKFEVDRDEHWHDTIEDTGQEGWLVEKKLNLPKRLRQCVQDLNHNGIKVRHKLKLVVALKNPDGHISELRATLPVSIFISPNMPLDEHGVLVDQAPGSSTASQAEVTRIAPPGYGEHVLDQLYEDVDMSGFQTPGFQTPGIQSGFSSPFYAQSRAGSSENLASLAMMNGHGVAPAALSSRLQNVSLDPSQRNTSFNSLNAITEDVAAPTSAPTGHSSQTHSAALTRHNSAEDHPNSHSSGRNSPEHLDFPDMATLSKVPSYTTALKTPARVRGQAGEALPDYFSAMSAPNTPPATDAPLADPLSMIPEHQGGAGSEPTTPGGSHRSWHRPASMTTLLHAAQGGEDRRLHLFQGRERVY</sequence>
<evidence type="ECO:0000313" key="2">
    <source>
        <dbReference type="Proteomes" id="UP000805649"/>
    </source>
</evidence>
<reference evidence="1 2" key="1">
    <citation type="journal article" date="2020" name="Phytopathology">
        <title>Genome Sequence Resources of Colletotrichum truncatum, C. plurivorum, C. musicola, and C. sojae: Four Species Pathogenic to Soybean (Glycine max).</title>
        <authorList>
            <person name="Rogerio F."/>
            <person name="Boufleur T.R."/>
            <person name="Ciampi-Guillardi M."/>
            <person name="Sukno S.A."/>
            <person name="Thon M.R."/>
            <person name="Massola Junior N.S."/>
            <person name="Baroncelli R."/>
        </authorList>
    </citation>
    <scope>NUCLEOTIDE SEQUENCE [LARGE SCALE GENOMIC DNA]</scope>
    <source>
        <strain evidence="1 2">CMES1059</strain>
    </source>
</reference>
<gene>
    <name evidence="1" type="ORF">CTRU02_204561</name>
</gene>
<accession>A0ACC3ZCF1</accession>